<name>A0A067MH50_BOTB1</name>
<dbReference type="EMBL" id="KL198035">
    <property type="protein sequence ID" value="KDQ14829.1"/>
    <property type="molecule type" value="Genomic_DNA"/>
</dbReference>
<evidence type="ECO:0008006" key="3">
    <source>
        <dbReference type="Google" id="ProtNLM"/>
    </source>
</evidence>
<evidence type="ECO:0000313" key="1">
    <source>
        <dbReference type="EMBL" id="KDQ14829.1"/>
    </source>
</evidence>
<dbReference type="Gene3D" id="3.80.10.10">
    <property type="entry name" value="Ribonuclease Inhibitor"/>
    <property type="match status" value="1"/>
</dbReference>
<dbReference type="PANTHER" id="PTHR38926">
    <property type="entry name" value="F-BOX DOMAIN CONTAINING PROTEIN, EXPRESSED"/>
    <property type="match status" value="1"/>
</dbReference>
<organism evidence="1 2">
    <name type="scientific">Botryobasidium botryosum (strain FD-172 SS1)</name>
    <dbReference type="NCBI Taxonomy" id="930990"/>
    <lineage>
        <taxon>Eukaryota</taxon>
        <taxon>Fungi</taxon>
        <taxon>Dikarya</taxon>
        <taxon>Basidiomycota</taxon>
        <taxon>Agaricomycotina</taxon>
        <taxon>Agaricomycetes</taxon>
        <taxon>Cantharellales</taxon>
        <taxon>Botryobasidiaceae</taxon>
        <taxon>Botryobasidium</taxon>
    </lineage>
</organism>
<keyword evidence="2" id="KW-1185">Reference proteome</keyword>
<protein>
    <recommendedName>
        <fullName evidence="3">F-box domain-containing protein</fullName>
    </recommendedName>
</protein>
<sequence>MMSTSLTTTDLARAPESAFHRIPSEIILSICMISYGRREITEENRVAKDKAGRMLSQVCRGWREVIHQSSHFWTVVRLSNRTIVHSKWVELVEDHLALTAPRPLYLDISLYAWRSDEQLAEIFAGVLDVLQPSISRWVHLAVDAPACVVKLVLSRFMGVAPALCNLAMVARGWSEKVGNEWPASNGGLFEDQPATFPEAVDNLPPLGLTVDQDRSSSFKSELRVLMRYCTFQLPPLLGLAVTHLSVETLRNHDIRTIFSVLKACPNLLELDIKHTPRRKSTAPILPILLPSLVSLKLDKGKLDPDIFPLLRVPLLRVLHLRHIESGTLENGSLVRSLQRYPDISNLTLHFNSGESDGHGHLPPPPHPLSTIHMHSATEFCLENAPLVMHAVVPSATSLSFSSCDSSILRRTIVSSYRVESLHLSDIHCTTHFSGARIPLPVLTVLSVDACRVLSCFYLPKLQHLSVCGPDWGSLWELISDSSPPILNLALGSGPRYTGSRRPIPGDIRPKREFDAQGFVGLLHLVPTVEHLWLSNRVASDELLDAIAFPVRLTTQRQWELPIPKAVRLLPRLTRLRMFLDESVTPNGVLSLLGARNQRSPNAVLSKISLPSLELAIVRSHMWSQGVSKDHETKLRAYGYYEPAGTFITFGFPVDDLRRSAVVIPNWWL</sequence>
<dbReference type="InParanoid" id="A0A067MH50"/>
<gene>
    <name evidence="1" type="ORF">BOTBODRAFT_32185</name>
</gene>
<evidence type="ECO:0000313" key="2">
    <source>
        <dbReference type="Proteomes" id="UP000027195"/>
    </source>
</evidence>
<accession>A0A067MH50</accession>
<dbReference type="PANTHER" id="PTHR38926:SF64">
    <property type="entry name" value="F-BOX DOMAIN-CONTAINING PROTEIN"/>
    <property type="match status" value="1"/>
</dbReference>
<dbReference type="SUPFAM" id="SSF52047">
    <property type="entry name" value="RNI-like"/>
    <property type="match status" value="1"/>
</dbReference>
<reference evidence="2" key="1">
    <citation type="journal article" date="2014" name="Proc. Natl. Acad. Sci. U.S.A.">
        <title>Extensive sampling of basidiomycete genomes demonstrates inadequacy of the white-rot/brown-rot paradigm for wood decay fungi.</title>
        <authorList>
            <person name="Riley R."/>
            <person name="Salamov A.A."/>
            <person name="Brown D.W."/>
            <person name="Nagy L.G."/>
            <person name="Floudas D."/>
            <person name="Held B.W."/>
            <person name="Levasseur A."/>
            <person name="Lombard V."/>
            <person name="Morin E."/>
            <person name="Otillar R."/>
            <person name="Lindquist E.A."/>
            <person name="Sun H."/>
            <person name="LaButti K.M."/>
            <person name="Schmutz J."/>
            <person name="Jabbour D."/>
            <person name="Luo H."/>
            <person name="Baker S.E."/>
            <person name="Pisabarro A.G."/>
            <person name="Walton J.D."/>
            <person name="Blanchette R.A."/>
            <person name="Henrissat B."/>
            <person name="Martin F."/>
            <person name="Cullen D."/>
            <person name="Hibbett D.S."/>
            <person name="Grigoriev I.V."/>
        </authorList>
    </citation>
    <scope>NUCLEOTIDE SEQUENCE [LARGE SCALE GENOMIC DNA]</scope>
    <source>
        <strain evidence="2">FD-172 SS1</strain>
    </source>
</reference>
<dbReference type="Proteomes" id="UP000027195">
    <property type="component" value="Unassembled WGS sequence"/>
</dbReference>
<proteinExistence type="predicted"/>
<dbReference type="HOGENOM" id="CLU_019609_0_0_1"/>
<dbReference type="InterPro" id="IPR032675">
    <property type="entry name" value="LRR_dom_sf"/>
</dbReference>
<dbReference type="AlphaFoldDB" id="A0A067MH50"/>